<keyword evidence="2" id="KW-1185">Reference proteome</keyword>
<evidence type="ECO:0000313" key="1">
    <source>
        <dbReference type="EMBL" id="TNC74158.1"/>
    </source>
</evidence>
<proteinExistence type="predicted"/>
<gene>
    <name evidence="1" type="ORF">FHG71_02900</name>
</gene>
<comment type="caution">
    <text evidence="1">The sequence shown here is derived from an EMBL/GenBank/DDBJ whole genome shotgun (WGS) entry which is preliminary data.</text>
</comment>
<name>A0A5C4NL95_9RHOB</name>
<accession>A0A5C4NL95</accession>
<dbReference type="Proteomes" id="UP000305709">
    <property type="component" value="Unassembled WGS sequence"/>
</dbReference>
<organism evidence="1 2">
    <name type="scientific">Rubellimicrobium roseum</name>
    <dbReference type="NCBI Taxonomy" id="687525"/>
    <lineage>
        <taxon>Bacteria</taxon>
        <taxon>Pseudomonadati</taxon>
        <taxon>Pseudomonadota</taxon>
        <taxon>Alphaproteobacteria</taxon>
        <taxon>Rhodobacterales</taxon>
        <taxon>Roseobacteraceae</taxon>
        <taxon>Rubellimicrobium</taxon>
    </lineage>
</organism>
<dbReference type="RefSeq" id="WP_139080120.1">
    <property type="nucleotide sequence ID" value="NZ_VDFV01000002.1"/>
</dbReference>
<dbReference type="AlphaFoldDB" id="A0A5C4NL95"/>
<dbReference type="EMBL" id="VDFV01000002">
    <property type="protein sequence ID" value="TNC74158.1"/>
    <property type="molecule type" value="Genomic_DNA"/>
</dbReference>
<protein>
    <submittedName>
        <fullName evidence="1">Uncharacterized protein</fullName>
    </submittedName>
</protein>
<reference evidence="1 2" key="1">
    <citation type="submission" date="2019-06" db="EMBL/GenBank/DDBJ databases">
        <authorList>
            <person name="Jiang L."/>
        </authorList>
    </citation>
    <scope>NUCLEOTIDE SEQUENCE [LARGE SCALE GENOMIC DNA]</scope>
    <source>
        <strain evidence="1 2">YIM 48858</strain>
    </source>
</reference>
<dbReference type="OrthoDB" id="8070450at2"/>
<sequence>MHKGRAPGAAFATLARSFAEQQAFPLRRLATLRDAALTSAIACTLHAHKEAEAALSAGAMLWEAKKFCPSAAWGDLLEGVGVTVSAAEAFVHLHRVGLDANSVVGLGGSNAAANWAAQVCLPSWGEILAIAPAGYQGGRLVYVWRQPEGYCAGMIDAGTPGSPSFVTRSPLTCERTLWRIVWSLLRGQIADASFHVFEGDDLPDELEGHRRAVLRAAEPTIH</sequence>
<evidence type="ECO:0000313" key="2">
    <source>
        <dbReference type="Proteomes" id="UP000305709"/>
    </source>
</evidence>